<organismHost>
    <name type="scientific">Acanthamoeba polyphaga</name>
    <name type="common">Amoeba</name>
    <dbReference type="NCBI Taxonomy" id="5757"/>
</organismHost>
<organism evidence="1 2">
    <name type="scientific">Acanthamoeba polyphaga mimivirus</name>
    <name type="common">APMV</name>
    <dbReference type="NCBI Taxonomy" id="212035"/>
    <lineage>
        <taxon>Viruses</taxon>
        <taxon>Varidnaviria</taxon>
        <taxon>Bamfordvirae</taxon>
        <taxon>Nucleocytoviricota</taxon>
        <taxon>Megaviricetes</taxon>
        <taxon>Imitervirales</taxon>
        <taxon>Mimiviridae</taxon>
        <taxon>Megamimivirinae</taxon>
        <taxon>Mimivirus</taxon>
        <taxon>Mimivirus bradfordmassiliense</taxon>
    </lineage>
</organism>
<evidence type="ECO:0000313" key="2">
    <source>
        <dbReference type="Proteomes" id="UP000240552"/>
    </source>
</evidence>
<proteinExistence type="predicted"/>
<dbReference type="Proteomes" id="UP000240552">
    <property type="component" value="Segment"/>
</dbReference>
<gene>
    <name evidence="1" type="primary">L490b</name>
    <name evidence="1" type="ORF">MIMI_L490b</name>
</gene>
<accession>F8V628</accession>
<sequence>MAFSKKNNIFGSNNIFTILKTLKDESLLKENDSKNLEQKNNSFNVPKILNNVNISTNCEVNTSKILNYRGLTKGLKESNSTITNNGIFVDNKILISFDDIREMYSYYADYRIKLQYILLNRQKSILETIHSLDNKKGELFKMRFNYNEIVSNEFKIRKCIKLCMVYQNLIELYKLVLRLFDLLKIMTIDNGTNVIVMLNVSDLSIEKKKQFFESKQKIERYLVQTKNILNLLDGSFEKYKSTISQFLDYIDDTIKQFSTLSREETKILSSKHLKCLDKLMIIFDKLSMILIHTPIVNIM</sequence>
<name>F8V628_MIMIV</name>
<dbReference type="EMBL" id="JN036606">
    <property type="protein sequence ID" value="AEJ34732.1"/>
    <property type="molecule type" value="Genomic_DNA"/>
</dbReference>
<evidence type="ECO:0000313" key="1">
    <source>
        <dbReference type="EMBL" id="AEJ34732.1"/>
    </source>
</evidence>
<reference evidence="1 2" key="1">
    <citation type="journal article" date="2011" name="Proc. Natl. Acad. Sci. U.S.A.">
        <title>Mimivirus shows dramatic genome reduction after intraamoebal culture.</title>
        <authorList>
            <person name="Boyer M."/>
            <person name="Azza S."/>
            <person name="Barrassi L."/>
            <person name="Klose T."/>
            <person name="Campocasso A."/>
            <person name="Pagnier I."/>
            <person name="Fournous G."/>
            <person name="Borg A."/>
            <person name="Robert C."/>
            <person name="Zhang X."/>
            <person name="Desnues C."/>
            <person name="Henrissat B."/>
            <person name="Rossmann M.G."/>
            <person name="La Scola B."/>
            <person name="Raoult D."/>
        </authorList>
    </citation>
    <scope>NUCLEOTIDE SEQUENCE [LARGE SCALE GENOMIC DNA]</scope>
    <source>
        <strain evidence="1">M4</strain>
    </source>
</reference>
<protein>
    <submittedName>
        <fullName evidence="1">Uncharacterized protein L490b</fullName>
    </submittedName>
</protein>